<dbReference type="Pfam" id="PF00067">
    <property type="entry name" value="p450"/>
    <property type="match status" value="1"/>
</dbReference>
<reference evidence="6 7" key="1">
    <citation type="submission" date="2024-09" db="EMBL/GenBank/DDBJ databases">
        <title>Rethinking Asexuality: The Enigmatic Case of Functional Sexual Genes in Lepraria (Stereocaulaceae).</title>
        <authorList>
            <person name="Doellman M."/>
            <person name="Sun Y."/>
            <person name="Barcenas-Pena A."/>
            <person name="Lumbsch H.T."/>
            <person name="Grewe F."/>
        </authorList>
    </citation>
    <scope>NUCLEOTIDE SEQUENCE [LARGE SCALE GENOMIC DNA]</scope>
    <source>
        <strain evidence="6 7">Mercado 3170</strain>
    </source>
</reference>
<evidence type="ECO:0008006" key="8">
    <source>
        <dbReference type="Google" id="ProtNLM"/>
    </source>
</evidence>
<organism evidence="6 7">
    <name type="scientific">Stereocaulon virgatum</name>
    <dbReference type="NCBI Taxonomy" id="373712"/>
    <lineage>
        <taxon>Eukaryota</taxon>
        <taxon>Fungi</taxon>
        <taxon>Dikarya</taxon>
        <taxon>Ascomycota</taxon>
        <taxon>Pezizomycotina</taxon>
        <taxon>Lecanoromycetes</taxon>
        <taxon>OSLEUM clade</taxon>
        <taxon>Lecanoromycetidae</taxon>
        <taxon>Lecanorales</taxon>
        <taxon>Lecanorineae</taxon>
        <taxon>Stereocaulaceae</taxon>
        <taxon>Stereocaulon</taxon>
    </lineage>
</organism>
<dbReference type="PROSITE" id="PS00086">
    <property type="entry name" value="CYTOCHROME_P450"/>
    <property type="match status" value="1"/>
</dbReference>
<keyword evidence="7" id="KW-1185">Reference proteome</keyword>
<comment type="similarity">
    <text evidence="1 5">Belongs to the cytochrome P450 family.</text>
</comment>
<dbReference type="SUPFAM" id="SSF48264">
    <property type="entry name" value="Cytochrome P450"/>
    <property type="match status" value="1"/>
</dbReference>
<evidence type="ECO:0000256" key="2">
    <source>
        <dbReference type="ARBA" id="ARBA00022723"/>
    </source>
</evidence>
<dbReference type="PRINTS" id="PR00463">
    <property type="entry name" value="EP450I"/>
</dbReference>
<protein>
    <recommendedName>
        <fullName evidence="8">Cytochrome P450</fullName>
    </recommendedName>
</protein>
<dbReference type="CDD" id="cd11065">
    <property type="entry name" value="CYP64-like"/>
    <property type="match status" value="1"/>
</dbReference>
<keyword evidence="5" id="KW-0349">Heme</keyword>
<proteinExistence type="inferred from homology"/>
<dbReference type="InterPro" id="IPR050364">
    <property type="entry name" value="Cytochrome_P450_fung"/>
</dbReference>
<evidence type="ECO:0000313" key="6">
    <source>
        <dbReference type="EMBL" id="KAL2042603.1"/>
    </source>
</evidence>
<keyword evidence="5" id="KW-0503">Monooxygenase</keyword>
<dbReference type="InterPro" id="IPR001128">
    <property type="entry name" value="Cyt_P450"/>
</dbReference>
<dbReference type="PANTHER" id="PTHR46300">
    <property type="entry name" value="P450, PUTATIVE (EUROFUNG)-RELATED-RELATED"/>
    <property type="match status" value="1"/>
</dbReference>
<dbReference type="Gene3D" id="1.10.630.10">
    <property type="entry name" value="Cytochrome P450"/>
    <property type="match status" value="1"/>
</dbReference>
<keyword evidence="3 5" id="KW-0560">Oxidoreductase</keyword>
<evidence type="ECO:0000256" key="5">
    <source>
        <dbReference type="RuleBase" id="RU000461"/>
    </source>
</evidence>
<dbReference type="PRINTS" id="PR00385">
    <property type="entry name" value="P450"/>
</dbReference>
<evidence type="ECO:0000256" key="3">
    <source>
        <dbReference type="ARBA" id="ARBA00023002"/>
    </source>
</evidence>
<name>A0ABR4AC08_9LECA</name>
<dbReference type="EMBL" id="JBEFKJ010000013">
    <property type="protein sequence ID" value="KAL2042603.1"/>
    <property type="molecule type" value="Genomic_DNA"/>
</dbReference>
<dbReference type="PANTHER" id="PTHR46300:SF12">
    <property type="entry name" value="P450, PUTATIVE (EUROFUNG)-RELATED"/>
    <property type="match status" value="1"/>
</dbReference>
<dbReference type="InterPro" id="IPR036396">
    <property type="entry name" value="Cyt_P450_sf"/>
</dbReference>
<dbReference type="InterPro" id="IPR002401">
    <property type="entry name" value="Cyt_P450_E_grp-I"/>
</dbReference>
<comment type="caution">
    <text evidence="6">The sequence shown here is derived from an EMBL/GenBank/DDBJ whole genome shotgun (WGS) entry which is preliminary data.</text>
</comment>
<dbReference type="Proteomes" id="UP001590950">
    <property type="component" value="Unassembled WGS sequence"/>
</dbReference>
<evidence type="ECO:0000313" key="7">
    <source>
        <dbReference type="Proteomes" id="UP001590950"/>
    </source>
</evidence>
<dbReference type="InterPro" id="IPR017972">
    <property type="entry name" value="Cyt_P450_CS"/>
</dbReference>
<sequence length="520" mass="59145">MPLMLPMHILAISISLGALFVFVVVREVFAPPHLRTLFQRKQYRLPPGPAGYPIVGNLPAWRHARRSTPALIQYLSSLSTHGEMTTLHHGSRTQILLNTPRLVTEIISKRGKITHERPPMPIASDLVSRGKRVVLLPTTQWMEGRRVMQHLAKVERIKTYTEMQELESTQMLAAYLLRPEEWYLHHYRYSNSVMHRIVLGEGLVKRTEELLELQRITIQFLKMIGESMVDYFPLVAKLPACMQPWRRKMVGIGQDHWSIFETWWRPVKGMIDAGTAPPSFVRDALLHADFKYRGSDEQAMYLALSAISAGSDNTRMILNSLVMAALCYPEAMQKARDEADAVCGADAERLPLISDIDAMPYTCALVKEVLRWRPIVPIVPPHQLTQDMEFEGYYFPKGTEFMINTIPVCNAVEDPISFIPERWLDGNEGSIGAGLFIFGGGRRICVGYKLAQTQLFVAFSRLAYCFDYAATGEYDSMKLQHHLTTEPFPIKATVRSKEHEQLIMDQATQFGVLDAARKPF</sequence>
<evidence type="ECO:0000256" key="1">
    <source>
        <dbReference type="ARBA" id="ARBA00010617"/>
    </source>
</evidence>
<gene>
    <name evidence="6" type="ORF">N7G274_004362</name>
</gene>
<accession>A0ABR4AC08</accession>
<keyword evidence="4 5" id="KW-0408">Iron</keyword>
<keyword evidence="2 5" id="KW-0479">Metal-binding</keyword>
<evidence type="ECO:0000256" key="4">
    <source>
        <dbReference type="ARBA" id="ARBA00023004"/>
    </source>
</evidence>